<keyword evidence="1" id="KW-1133">Transmembrane helix</keyword>
<sequence length="372" mass="41799">MDIIFVKKKYLYNDSGGFGILTAIILACLIMAIAAPINILETYSKQIVLQQSMDSALISSYSDIKSLKLLDLRSDEDKLLLIIKNHLQDSLPLFFSKKDKNTILSNLNVSICKNNRKDANYEIALDCSYRAPIFAFSHPIHPAGNDGILISARSSVLLCKHHANAVSLMMVIDVSESMNQTLSLQDLCTPKTRLDMVKSFTGRLLDNLQSNSKIQDVLRAGAITFNEKLDRDLPLRWGIKTLKRDIQSIRAVGSTNSFPAMQLAEQRLFSIAEGMEHRRKGHKEYKKDVILLTDGDNTVVGSDKKTIEICGRIKAQQGTIYVILLSLSPTDLHRKCASSPDKIYQTDDVQQMRKAFDLIGEDISKENFRFIQ</sequence>
<dbReference type="Gene3D" id="3.40.50.410">
    <property type="entry name" value="von Willebrand factor, type A domain"/>
    <property type="match status" value="1"/>
</dbReference>
<reference evidence="3" key="1">
    <citation type="submission" date="2019-02" db="EMBL/GenBank/DDBJ databases">
        <title>A novel Candidatus Liberibacter species associated with the New Zealand native fuchsia psyllid, Ctenarytaina fuchsiae.</title>
        <authorList>
            <person name="Thompson S.M."/>
            <person name="Jorgensen N."/>
            <person name="David C."/>
            <person name="Bulman S.R."/>
            <person name="Smith G.R."/>
        </authorList>
    </citation>
    <scope>NUCLEOTIDE SEQUENCE</scope>
    <source>
        <strain evidence="3">Oxford</strain>
    </source>
</reference>
<gene>
    <name evidence="3" type="ORF">EU981_03495</name>
</gene>
<evidence type="ECO:0000313" key="3">
    <source>
        <dbReference type="EMBL" id="MBL0849128.1"/>
    </source>
</evidence>
<keyword evidence="1" id="KW-0472">Membrane</keyword>
<evidence type="ECO:0000256" key="1">
    <source>
        <dbReference type="SAM" id="Phobius"/>
    </source>
</evidence>
<evidence type="ECO:0000259" key="2">
    <source>
        <dbReference type="PROSITE" id="PS50234"/>
    </source>
</evidence>
<dbReference type="SUPFAM" id="SSF53300">
    <property type="entry name" value="vWA-like"/>
    <property type="match status" value="1"/>
</dbReference>
<feature type="transmembrane region" description="Helical" evidence="1">
    <location>
        <begin position="20"/>
        <end position="40"/>
    </location>
</feature>
<feature type="domain" description="VWFA" evidence="2">
    <location>
        <begin position="167"/>
        <end position="359"/>
    </location>
</feature>
<evidence type="ECO:0000313" key="4">
    <source>
        <dbReference type="Proteomes" id="UP000736856"/>
    </source>
</evidence>
<keyword evidence="1" id="KW-0812">Transmembrane</keyword>
<proteinExistence type="predicted"/>
<name>A0A937AFH8_9HYPH</name>
<dbReference type="AlphaFoldDB" id="A0A937AFH8"/>
<dbReference type="InterPro" id="IPR036465">
    <property type="entry name" value="vWFA_dom_sf"/>
</dbReference>
<dbReference type="PROSITE" id="PS50234">
    <property type="entry name" value="VWFA"/>
    <property type="match status" value="1"/>
</dbReference>
<organism evidence="3 4">
    <name type="scientific">Candidatus Liberibacter ctenarytainae</name>
    <dbReference type="NCBI Taxonomy" id="2020335"/>
    <lineage>
        <taxon>Bacteria</taxon>
        <taxon>Pseudomonadati</taxon>
        <taxon>Pseudomonadota</taxon>
        <taxon>Alphaproteobacteria</taxon>
        <taxon>Hyphomicrobiales</taxon>
        <taxon>Rhizobiaceae</taxon>
        <taxon>Liberibacter</taxon>
    </lineage>
</organism>
<dbReference type="PROSITE" id="PS51257">
    <property type="entry name" value="PROKAR_LIPOPROTEIN"/>
    <property type="match status" value="1"/>
</dbReference>
<dbReference type="Proteomes" id="UP000736856">
    <property type="component" value="Unassembled WGS sequence"/>
</dbReference>
<comment type="caution">
    <text evidence="3">The sequence shown here is derived from an EMBL/GenBank/DDBJ whole genome shotgun (WGS) entry which is preliminary data.</text>
</comment>
<protein>
    <submittedName>
        <fullName evidence="3">VWA domain-containing protein</fullName>
    </submittedName>
</protein>
<dbReference type="InterPro" id="IPR002035">
    <property type="entry name" value="VWF_A"/>
</dbReference>
<accession>A0A937AFH8</accession>
<dbReference type="EMBL" id="SEOL01000006">
    <property type="protein sequence ID" value="MBL0849128.1"/>
    <property type="molecule type" value="Genomic_DNA"/>
</dbReference>
<dbReference type="Pfam" id="PF13519">
    <property type="entry name" value="VWA_2"/>
    <property type="match status" value="1"/>
</dbReference>
<dbReference type="SMART" id="SM00327">
    <property type="entry name" value="VWA"/>
    <property type="match status" value="1"/>
</dbReference>